<feature type="compositionally biased region" description="Acidic residues" evidence="2">
    <location>
        <begin position="11"/>
        <end position="24"/>
    </location>
</feature>
<protein>
    <recommendedName>
        <fullName evidence="1">Phosphoinositide phospholipase C</fullName>
        <ecNumber evidence="1">3.1.4.11</ecNumber>
    </recommendedName>
</protein>
<dbReference type="GO" id="GO:0051209">
    <property type="term" value="P:release of sequestered calcium ion into cytosol"/>
    <property type="evidence" value="ECO:0007669"/>
    <property type="project" value="TreeGrafter"/>
</dbReference>
<dbReference type="SMART" id="SM00149">
    <property type="entry name" value="PLCYc"/>
    <property type="match status" value="1"/>
</dbReference>
<dbReference type="FunFam" id="2.60.40.150:FF:000018">
    <property type="entry name" value="Phosphoinositide phospholipase C"/>
    <property type="match status" value="1"/>
</dbReference>
<feature type="domain" description="PI-PLC Y-box" evidence="4">
    <location>
        <begin position="150"/>
        <end position="266"/>
    </location>
</feature>
<comment type="caution">
    <text evidence="5">The sequence shown here is derived from an EMBL/GenBank/DDBJ whole genome shotgun (WGS) entry which is preliminary data.</text>
</comment>
<dbReference type="PANTHER" id="PTHR10336">
    <property type="entry name" value="PHOSPHOINOSITIDE-SPECIFIC PHOSPHOLIPASE C FAMILY PROTEIN"/>
    <property type="match status" value="1"/>
</dbReference>
<gene>
    <name evidence="5" type="primary">PLCH1</name>
    <name evidence="5" type="ORF">L345_15283</name>
</gene>
<accession>V8N9S2</accession>
<feature type="region of interest" description="Disordered" evidence="2">
    <location>
        <begin position="531"/>
        <end position="551"/>
    </location>
</feature>
<dbReference type="PROSITE" id="PS50008">
    <property type="entry name" value="PIPLC_Y_DOMAIN"/>
    <property type="match status" value="1"/>
</dbReference>
<dbReference type="PROSITE" id="PS50004">
    <property type="entry name" value="C2"/>
    <property type="match status" value="1"/>
</dbReference>
<keyword evidence="6" id="KW-1185">Reference proteome</keyword>
<sequence>GKKLPYSLGADAEEGEVSDEDSADEIEDDCKLNFSYNNGTTEHQIESFIRKKLESLLKESQIRDKEDTDSFTVRALLKATHEGLNVNFKQNSGLKDTNKKSHSKLMGSFGKHKKAAKSKSKSHSTSDDEDSQQNVRLARRRKTMKLCRDLSDLVVYTNSVAAQDIIDDGKVVRSVGNVLSFSETRAHQVIQQKSEQFILYNQQQLTRIYPSAYRIDSSNFNPVPYWNVGCQLVALNYQSEGRVMQLNQAKFRMNGNCGYILKPQQMCKGTFNPYSGDPLPALPKKQLILKIISGQQLPKPPDSMLGDRGEIIDPFVEVEIIGLPADCCKDQTRVVDDNGFNPVWEESLTFTIHMPEIALVRFLVWDHDPIGRDFVGQRTVAFSSLMPGYRHVYLEGLTEASIFVHITINEIYGKNKQLIGLRGLFNKNSKHNSVENSTNYIRKRSLGDRILRRTASAPAKGRKKSKMGFQETTDLKESVSDTLDLKEKEGVFRQTSRSLQLRPISMPVEKYLLAGLPPPDQDASRVVEVTKSESTSAESRNNTSEDCTNAKKTITSSEKKLSFTYQLKKDVPKSGTCDTLCPDEKGESLNLAIGIAETYFSTEYWKSNLPNEFVHVKEDLERKKHEDISYMDPKTLEMTAVCKEKRKIADEKANMESRPILNTTVTNVCSFNCTSAIQDSDISRLINEVSLADERERDNSISKLIEQVDVTSDQTELTLISSPSDINKENRNLKSISLNEQSIILDKSLNLKSAGSACSIGSRAENTIISTPKTTECSLYTIIHEASVSPVSQSALMNTSLCKDTTKDAKDSCVNEDAKHTSCITPVTMQKANPKRKCGTNWEFLSNSNSYTSDIQNTIVVPVTCANSTGSSLMEIDGELQDLLITAFEYKIEDISQVASPLKLKHSQDTLYYNKTICEPLKSMDFPNENLAEDLKFNNGKNQYFPYPHQQRFQLLYNNCLQISDAQNELLNIPQSASINAALKPKNVLPSPFPGAQKQQSPCKSKSLGDLTSEDISCNFESKYKYISRGFITSGMRDNMVATLKAKKPSTTDILTEQLRKLVSFDQEESCQSFCSKQNDDCPKMLVRKLSSRSQSRVRNIASRAKERQEANKQKPSYVSSNVTDIVLRNKPPVPPHIINRHSTGSYIASYLDNFNTDDLESRGVPEGACSSLHLGYSDRFCTDDSLLETKPNENDKPEIYFLLRL</sequence>
<keyword evidence="1" id="KW-0443">Lipid metabolism</keyword>
<dbReference type="SUPFAM" id="SSF49562">
    <property type="entry name" value="C2 domain (Calcium/lipid-binding domain, CaLB)"/>
    <property type="match status" value="1"/>
</dbReference>
<dbReference type="GO" id="GO:0005737">
    <property type="term" value="C:cytoplasm"/>
    <property type="evidence" value="ECO:0007669"/>
    <property type="project" value="TreeGrafter"/>
</dbReference>
<dbReference type="Proteomes" id="UP000018936">
    <property type="component" value="Unassembled WGS sequence"/>
</dbReference>
<feature type="compositionally biased region" description="Polar residues" evidence="2">
    <location>
        <begin position="532"/>
        <end position="551"/>
    </location>
</feature>
<dbReference type="Gene3D" id="3.20.20.190">
    <property type="entry name" value="Phosphatidylinositol (PI) phosphodiesterase"/>
    <property type="match status" value="1"/>
</dbReference>
<dbReference type="EMBL" id="AZIM01006016">
    <property type="protein sequence ID" value="ETE58989.1"/>
    <property type="molecule type" value="Genomic_DNA"/>
</dbReference>
<reference evidence="5 6" key="1">
    <citation type="journal article" date="2013" name="Proc. Natl. Acad. Sci. U.S.A.">
        <title>The king cobra genome reveals dynamic gene evolution and adaptation in the snake venom system.</title>
        <authorList>
            <person name="Vonk F.J."/>
            <person name="Casewell N.R."/>
            <person name="Henkel C.V."/>
            <person name="Heimberg A.M."/>
            <person name="Jansen H.J."/>
            <person name="McCleary R.J."/>
            <person name="Kerkkamp H.M."/>
            <person name="Vos R.A."/>
            <person name="Guerreiro I."/>
            <person name="Calvete J.J."/>
            <person name="Wuster W."/>
            <person name="Woods A.E."/>
            <person name="Logan J.M."/>
            <person name="Harrison R.A."/>
            <person name="Castoe T.A."/>
            <person name="de Koning A.P."/>
            <person name="Pollock D.D."/>
            <person name="Yandell M."/>
            <person name="Calderon D."/>
            <person name="Renjifo C."/>
            <person name="Currier R.B."/>
            <person name="Salgado D."/>
            <person name="Pla D."/>
            <person name="Sanz L."/>
            <person name="Hyder A.S."/>
            <person name="Ribeiro J.M."/>
            <person name="Arntzen J.W."/>
            <person name="van den Thillart G.E."/>
            <person name="Boetzer M."/>
            <person name="Pirovano W."/>
            <person name="Dirks R.P."/>
            <person name="Spaink H.P."/>
            <person name="Duboule D."/>
            <person name="McGlinn E."/>
            <person name="Kini R.M."/>
            <person name="Richardson M.K."/>
        </authorList>
    </citation>
    <scope>NUCLEOTIDE SEQUENCE</scope>
    <source>
        <tissue evidence="5">Blood</tissue>
    </source>
</reference>
<dbReference type="InterPro" id="IPR017946">
    <property type="entry name" value="PLC-like_Pdiesterase_TIM-brl"/>
</dbReference>
<feature type="region of interest" description="Disordered" evidence="2">
    <location>
        <begin position="1"/>
        <end position="24"/>
    </location>
</feature>
<keyword evidence="1" id="KW-0442">Lipid degradation</keyword>
<evidence type="ECO:0000313" key="6">
    <source>
        <dbReference type="Proteomes" id="UP000018936"/>
    </source>
</evidence>
<dbReference type="Pfam" id="PF00168">
    <property type="entry name" value="C2"/>
    <property type="match status" value="1"/>
</dbReference>
<evidence type="ECO:0000256" key="2">
    <source>
        <dbReference type="SAM" id="MobiDB-lite"/>
    </source>
</evidence>
<dbReference type="InterPro" id="IPR001711">
    <property type="entry name" value="PLipase_C_Pinositol-sp_Y"/>
</dbReference>
<keyword evidence="1" id="KW-0378">Hydrolase</keyword>
<evidence type="ECO:0000259" key="3">
    <source>
        <dbReference type="PROSITE" id="PS50004"/>
    </source>
</evidence>
<dbReference type="InterPro" id="IPR001192">
    <property type="entry name" value="PI-PLC_fam"/>
</dbReference>
<feature type="region of interest" description="Disordered" evidence="2">
    <location>
        <begin position="454"/>
        <end position="473"/>
    </location>
</feature>
<proteinExistence type="predicted"/>
<dbReference type="GO" id="GO:0048015">
    <property type="term" value="P:phosphatidylinositol-mediated signaling"/>
    <property type="evidence" value="ECO:0007669"/>
    <property type="project" value="TreeGrafter"/>
</dbReference>
<dbReference type="Pfam" id="PF00387">
    <property type="entry name" value="PI-PLC-Y"/>
    <property type="match status" value="1"/>
</dbReference>
<dbReference type="SMART" id="SM00239">
    <property type="entry name" value="C2"/>
    <property type="match status" value="1"/>
</dbReference>
<dbReference type="GO" id="GO:0016042">
    <property type="term" value="P:lipid catabolic process"/>
    <property type="evidence" value="ECO:0007669"/>
    <property type="project" value="UniProtKB-KW"/>
</dbReference>
<dbReference type="AlphaFoldDB" id="V8N9S2"/>
<dbReference type="EC" id="3.1.4.11" evidence="1"/>
<feature type="compositionally biased region" description="Basic residues" evidence="2">
    <location>
        <begin position="110"/>
        <end position="122"/>
    </location>
</feature>
<dbReference type="OrthoDB" id="269822at2759"/>
<organism evidence="5 6">
    <name type="scientific">Ophiophagus hannah</name>
    <name type="common">King cobra</name>
    <name type="synonym">Naja hannah</name>
    <dbReference type="NCBI Taxonomy" id="8665"/>
    <lineage>
        <taxon>Eukaryota</taxon>
        <taxon>Metazoa</taxon>
        <taxon>Chordata</taxon>
        <taxon>Craniata</taxon>
        <taxon>Vertebrata</taxon>
        <taxon>Euteleostomi</taxon>
        <taxon>Lepidosauria</taxon>
        <taxon>Squamata</taxon>
        <taxon>Bifurcata</taxon>
        <taxon>Unidentata</taxon>
        <taxon>Episquamata</taxon>
        <taxon>Toxicofera</taxon>
        <taxon>Serpentes</taxon>
        <taxon>Colubroidea</taxon>
        <taxon>Elapidae</taxon>
        <taxon>Elapinae</taxon>
        <taxon>Ophiophagus</taxon>
    </lineage>
</organism>
<evidence type="ECO:0000259" key="4">
    <source>
        <dbReference type="PROSITE" id="PS50008"/>
    </source>
</evidence>
<dbReference type="GO" id="GO:0046488">
    <property type="term" value="P:phosphatidylinositol metabolic process"/>
    <property type="evidence" value="ECO:0007669"/>
    <property type="project" value="TreeGrafter"/>
</dbReference>
<dbReference type="PRINTS" id="PR00390">
    <property type="entry name" value="PHPHLIPASEC"/>
</dbReference>
<evidence type="ECO:0000313" key="5">
    <source>
        <dbReference type="EMBL" id="ETE58989.1"/>
    </source>
</evidence>
<dbReference type="FunFam" id="3.20.20.190:FF:000006">
    <property type="entry name" value="Phosphoinositide phospholipase C"/>
    <property type="match status" value="1"/>
</dbReference>
<comment type="catalytic activity">
    <reaction evidence="1">
        <text>a 1,2-diacyl-sn-glycero-3-phospho-(1D-myo-inositol-4,5-bisphosphate) + H2O = 1D-myo-inositol 1,4,5-trisphosphate + a 1,2-diacyl-sn-glycerol + H(+)</text>
        <dbReference type="Rhea" id="RHEA:33179"/>
        <dbReference type="ChEBI" id="CHEBI:15377"/>
        <dbReference type="ChEBI" id="CHEBI:15378"/>
        <dbReference type="ChEBI" id="CHEBI:17815"/>
        <dbReference type="ChEBI" id="CHEBI:58456"/>
        <dbReference type="ChEBI" id="CHEBI:203600"/>
        <dbReference type="EC" id="3.1.4.11"/>
    </reaction>
</comment>
<dbReference type="Gene3D" id="2.60.40.150">
    <property type="entry name" value="C2 domain"/>
    <property type="match status" value="1"/>
</dbReference>
<dbReference type="GO" id="GO:0004435">
    <property type="term" value="F:phosphatidylinositol-4,5-bisphosphate phospholipase C activity"/>
    <property type="evidence" value="ECO:0007669"/>
    <property type="project" value="UniProtKB-EC"/>
</dbReference>
<feature type="non-terminal residue" evidence="5">
    <location>
        <position position="1"/>
    </location>
</feature>
<dbReference type="PANTHER" id="PTHR10336:SF51">
    <property type="entry name" value="1-PHOSPHATIDYLINOSITOL 4,5-BISPHOSPHATE PHOSPHODIESTERASE ETA-1"/>
    <property type="match status" value="1"/>
</dbReference>
<evidence type="ECO:0000256" key="1">
    <source>
        <dbReference type="RuleBase" id="RU361133"/>
    </source>
</evidence>
<feature type="region of interest" description="Disordered" evidence="2">
    <location>
        <begin position="89"/>
        <end position="135"/>
    </location>
</feature>
<dbReference type="CDD" id="cd00275">
    <property type="entry name" value="C2_PLC_like"/>
    <property type="match status" value="1"/>
</dbReference>
<dbReference type="SUPFAM" id="SSF51695">
    <property type="entry name" value="PLC-like phosphodiesterases"/>
    <property type="match status" value="1"/>
</dbReference>
<dbReference type="InterPro" id="IPR000008">
    <property type="entry name" value="C2_dom"/>
</dbReference>
<dbReference type="InterPro" id="IPR035892">
    <property type="entry name" value="C2_domain_sf"/>
</dbReference>
<feature type="domain" description="C2" evidence="3">
    <location>
        <begin position="268"/>
        <end position="396"/>
    </location>
</feature>
<name>V8N9S2_OPHHA</name>